<organism evidence="1 2">
    <name type="scientific">Christiangramia fulva</name>
    <dbReference type="NCBI Taxonomy" id="2126553"/>
    <lineage>
        <taxon>Bacteria</taxon>
        <taxon>Pseudomonadati</taxon>
        <taxon>Bacteroidota</taxon>
        <taxon>Flavobacteriia</taxon>
        <taxon>Flavobacteriales</taxon>
        <taxon>Flavobacteriaceae</taxon>
        <taxon>Christiangramia</taxon>
    </lineage>
</organism>
<dbReference type="Pfam" id="PF01042">
    <property type="entry name" value="Ribonuc_L-PSP"/>
    <property type="match status" value="1"/>
</dbReference>
<dbReference type="Gene3D" id="3.30.1330.40">
    <property type="entry name" value="RutC-like"/>
    <property type="match status" value="1"/>
</dbReference>
<dbReference type="PANTHER" id="PTHR43857">
    <property type="entry name" value="BLR7761 PROTEIN"/>
    <property type="match status" value="1"/>
</dbReference>
<dbReference type="OrthoDB" id="9799840at2"/>
<reference evidence="2" key="1">
    <citation type="submission" date="2018-03" db="EMBL/GenBank/DDBJ databases">
        <title>Gramella fulva sp. nov., isolated from a dry surface of tidal flat.</title>
        <authorList>
            <person name="Hwang S.H."/>
            <person name="Hwang W.M."/>
            <person name="Kang K."/>
            <person name="Ahn T.-Y."/>
        </authorList>
    </citation>
    <scope>NUCLEOTIDE SEQUENCE [LARGE SCALE GENOMIC DNA]</scope>
    <source>
        <strain evidence="2">SH35</strain>
    </source>
</reference>
<evidence type="ECO:0000313" key="1">
    <source>
        <dbReference type="EMBL" id="AVR45396.1"/>
    </source>
</evidence>
<dbReference type="KEGG" id="grs:C7S20_08995"/>
<dbReference type="CDD" id="cd00448">
    <property type="entry name" value="YjgF_YER057c_UK114_family"/>
    <property type="match status" value="1"/>
</dbReference>
<dbReference type="PROSITE" id="PS51257">
    <property type="entry name" value="PROKAR_LIPOPROTEIN"/>
    <property type="match status" value="1"/>
</dbReference>
<proteinExistence type="predicted"/>
<dbReference type="InterPro" id="IPR035959">
    <property type="entry name" value="RutC-like_sf"/>
</dbReference>
<gene>
    <name evidence="1" type="ORF">C7S20_08995</name>
</gene>
<dbReference type="RefSeq" id="WP_107012174.1">
    <property type="nucleotide sequence ID" value="NZ_CP028136.1"/>
</dbReference>
<accession>A0A2R3Z540</accession>
<evidence type="ECO:0000313" key="2">
    <source>
        <dbReference type="Proteomes" id="UP000241507"/>
    </source>
</evidence>
<keyword evidence="2" id="KW-1185">Reference proteome</keyword>
<dbReference type="InterPro" id="IPR006175">
    <property type="entry name" value="YjgF/YER057c/UK114"/>
</dbReference>
<dbReference type="Proteomes" id="UP000241507">
    <property type="component" value="Chromosome"/>
</dbReference>
<dbReference type="EMBL" id="CP028136">
    <property type="protein sequence ID" value="AVR45396.1"/>
    <property type="molecule type" value="Genomic_DNA"/>
</dbReference>
<dbReference type="AlphaFoldDB" id="A0A2R3Z540"/>
<protein>
    <submittedName>
        <fullName evidence="1">RidA family protein</fullName>
    </submittedName>
</protein>
<sequence>MKKRTILNKHLLLLFGVTFLLTFSFLSCDQKEKENPKEMEKETIEITKTEVPEKPEYFLLRPELEKTYGYSHAVKIGNDLKISGAVSMDNDGNLLAEGDMRQQMKNVYSDLEKILKHYGYSFDDVVVENVYTTNMAKFIEVSTFRDSIYKKQFPTGTWLEVKGLALPGQLIEIDMEAHKSE</sequence>
<dbReference type="PANTHER" id="PTHR43857:SF1">
    <property type="entry name" value="YJGH FAMILY PROTEIN"/>
    <property type="match status" value="1"/>
</dbReference>
<name>A0A2R3Z540_9FLAO</name>
<dbReference type="SUPFAM" id="SSF55298">
    <property type="entry name" value="YjgF-like"/>
    <property type="match status" value="1"/>
</dbReference>